<evidence type="ECO:0000256" key="7">
    <source>
        <dbReference type="RuleBase" id="RU367102"/>
    </source>
</evidence>
<feature type="region of interest" description="Disordered" evidence="8">
    <location>
        <begin position="58"/>
        <end position="87"/>
    </location>
</feature>
<comment type="subcellular location">
    <subcellularLocation>
        <location evidence="1 7">Secreted</location>
    </subcellularLocation>
</comment>
<feature type="non-terminal residue" evidence="9">
    <location>
        <position position="1"/>
    </location>
</feature>
<evidence type="ECO:0000256" key="8">
    <source>
        <dbReference type="SAM" id="MobiDB-lite"/>
    </source>
</evidence>
<organism evidence="9 10">
    <name type="scientific">Rhododendron williamsianum</name>
    <dbReference type="NCBI Taxonomy" id="262921"/>
    <lineage>
        <taxon>Eukaryota</taxon>
        <taxon>Viridiplantae</taxon>
        <taxon>Streptophyta</taxon>
        <taxon>Embryophyta</taxon>
        <taxon>Tracheophyta</taxon>
        <taxon>Spermatophyta</taxon>
        <taxon>Magnoliopsida</taxon>
        <taxon>eudicotyledons</taxon>
        <taxon>Gunneridae</taxon>
        <taxon>Pentapetalae</taxon>
        <taxon>asterids</taxon>
        <taxon>Ericales</taxon>
        <taxon>Ericaceae</taxon>
        <taxon>Ericoideae</taxon>
        <taxon>Rhodoreae</taxon>
        <taxon>Rhododendron</taxon>
    </lineage>
</organism>
<evidence type="ECO:0000256" key="5">
    <source>
        <dbReference type="ARBA" id="ARBA00022729"/>
    </source>
</evidence>
<dbReference type="OrthoDB" id="1937916at2759"/>
<evidence type="ECO:0000256" key="2">
    <source>
        <dbReference type="ARBA" id="ARBA00008127"/>
    </source>
</evidence>
<keyword evidence="10" id="KW-1185">Reference proteome</keyword>
<keyword evidence="3 7" id="KW-0217">Developmental protein</keyword>
<feature type="compositionally biased region" description="Polar residues" evidence="8">
    <location>
        <begin position="58"/>
        <end position="68"/>
    </location>
</feature>
<gene>
    <name evidence="9" type="ORF">C3L33_12707</name>
</gene>
<comment type="function">
    <text evidence="7">Controls stomatal patterning.</text>
</comment>
<dbReference type="Pfam" id="PF17181">
    <property type="entry name" value="EPF"/>
    <property type="match status" value="1"/>
</dbReference>
<dbReference type="PANTHER" id="PTHR33109">
    <property type="entry name" value="EPIDERMAL PATTERNING FACTOR-LIKE PROTEIN 4"/>
    <property type="match status" value="1"/>
</dbReference>
<dbReference type="PANTHER" id="PTHR33109:SF55">
    <property type="entry name" value="EPIDERMAL PATTERNING FACTOR-LIKE PROTEIN 4-RELATED"/>
    <property type="match status" value="1"/>
</dbReference>
<keyword evidence="4 7" id="KW-0964">Secreted</keyword>
<dbReference type="EMBL" id="QEFC01001853">
    <property type="protein sequence ID" value="KAE9455382.1"/>
    <property type="molecule type" value="Genomic_DNA"/>
</dbReference>
<evidence type="ECO:0000256" key="1">
    <source>
        <dbReference type="ARBA" id="ARBA00004613"/>
    </source>
</evidence>
<reference evidence="9 10" key="1">
    <citation type="journal article" date="2019" name="Genome Biol. Evol.">
        <title>The Rhododendron genome and chromosomal organization provide insight into shared whole-genome duplications across the heath family (Ericaceae).</title>
        <authorList>
            <person name="Soza V.L."/>
            <person name="Lindsley D."/>
            <person name="Waalkes A."/>
            <person name="Ramage E."/>
            <person name="Patwardhan R.P."/>
            <person name="Burton J.N."/>
            <person name="Adey A."/>
            <person name="Kumar A."/>
            <person name="Qiu R."/>
            <person name="Shendure J."/>
            <person name="Hall B."/>
        </authorList>
    </citation>
    <scope>NUCLEOTIDE SEQUENCE [LARGE SCALE GENOMIC DNA]</scope>
    <source>
        <strain evidence="9">RSF 1966-606</strain>
    </source>
</reference>
<evidence type="ECO:0000256" key="4">
    <source>
        <dbReference type="ARBA" id="ARBA00022525"/>
    </source>
</evidence>
<keyword evidence="6" id="KW-1015">Disulfide bond</keyword>
<dbReference type="AlphaFoldDB" id="A0A6A4LD93"/>
<comment type="similarity">
    <text evidence="2 7">Belongs to the plant cysteine rich small secretory peptide family. Epidermal patterning factor subfamily.</text>
</comment>
<protein>
    <recommendedName>
        <fullName evidence="7">Epidermal patterning factor-like protein</fullName>
    </recommendedName>
</protein>
<keyword evidence="5" id="KW-0732">Signal</keyword>
<dbReference type="Proteomes" id="UP000428333">
    <property type="component" value="Linkage Group LG07"/>
</dbReference>
<accession>A0A6A4LD93</accession>
<evidence type="ECO:0000256" key="3">
    <source>
        <dbReference type="ARBA" id="ARBA00022473"/>
    </source>
</evidence>
<dbReference type="InterPro" id="IPR039455">
    <property type="entry name" value="EPFL"/>
</dbReference>
<comment type="caution">
    <text evidence="9">The sequence shown here is derived from an EMBL/GenBank/DDBJ whole genome shotgun (WGS) entry which is preliminary data.</text>
</comment>
<proteinExistence type="inferred from homology"/>
<evidence type="ECO:0000313" key="10">
    <source>
        <dbReference type="Proteomes" id="UP000428333"/>
    </source>
</evidence>
<name>A0A6A4LD93_9ERIC</name>
<dbReference type="GO" id="GO:0005576">
    <property type="term" value="C:extracellular region"/>
    <property type="evidence" value="ECO:0007669"/>
    <property type="project" value="UniProtKB-SubCell"/>
</dbReference>
<evidence type="ECO:0000313" key="9">
    <source>
        <dbReference type="EMBL" id="KAE9455382.1"/>
    </source>
</evidence>
<dbReference type="GO" id="GO:0010052">
    <property type="term" value="P:guard cell differentiation"/>
    <property type="evidence" value="ECO:0007669"/>
    <property type="project" value="UniProtKB-UniRule"/>
</dbReference>
<sequence>MGVTRRVQQRKRVSFATVAAVAIAFLLFASGTSAFGLHPTRRLGGEVTEEGEGVLAKSNNIIPSTESGDSTERAAATQRRLNGPGSAPPKCIAKCGSCIPCQPVRVVIQPGVSTPLEYYPVAWRCKCGNKLFMP</sequence>
<evidence type="ECO:0000256" key="6">
    <source>
        <dbReference type="ARBA" id="ARBA00023157"/>
    </source>
</evidence>